<proteinExistence type="predicted"/>
<accession>A0A7I4YT31</accession>
<dbReference type="AlphaFoldDB" id="A0A7I4YT31"/>
<name>A0A7I4YT31_HAECO</name>
<keyword evidence="1" id="KW-1185">Reference proteome</keyword>
<reference evidence="2" key="1">
    <citation type="submission" date="2020-12" db="UniProtKB">
        <authorList>
            <consortium name="WormBaseParasite"/>
        </authorList>
    </citation>
    <scope>IDENTIFICATION</scope>
    <source>
        <strain evidence="2">MHco3</strain>
    </source>
</reference>
<evidence type="ECO:0000313" key="1">
    <source>
        <dbReference type="Proteomes" id="UP000025227"/>
    </source>
</evidence>
<protein>
    <submittedName>
        <fullName evidence="2">Gamma-glutamylcysteine synthetase</fullName>
    </submittedName>
</protein>
<dbReference type="OrthoDB" id="410104at2759"/>
<evidence type="ECO:0000313" key="2">
    <source>
        <dbReference type="WBParaSite" id="HCON_00133810-00001"/>
    </source>
</evidence>
<dbReference type="WBParaSite" id="HCON_00133810-00001">
    <property type="protein sequence ID" value="HCON_00133810-00001"/>
    <property type="gene ID" value="HCON_00133810"/>
</dbReference>
<organism evidence="1 2">
    <name type="scientific">Haemonchus contortus</name>
    <name type="common">Barber pole worm</name>
    <dbReference type="NCBI Taxonomy" id="6289"/>
    <lineage>
        <taxon>Eukaryota</taxon>
        <taxon>Metazoa</taxon>
        <taxon>Ecdysozoa</taxon>
        <taxon>Nematoda</taxon>
        <taxon>Chromadorea</taxon>
        <taxon>Rhabditida</taxon>
        <taxon>Rhabditina</taxon>
        <taxon>Rhabditomorpha</taxon>
        <taxon>Strongyloidea</taxon>
        <taxon>Trichostrongylidae</taxon>
        <taxon>Haemonchus</taxon>
    </lineage>
</organism>
<sequence length="91" mass="10280">MPLFLTLIDLKKTSVTVETEAVIEDLGNQGVPSQYLRMLRELYNNFTTSISPFYEEVITTLARQGDTISPELLCRSRERYASYGMGKHGSS</sequence>
<dbReference type="Proteomes" id="UP000025227">
    <property type="component" value="Unplaced"/>
</dbReference>